<proteinExistence type="predicted"/>
<evidence type="ECO:0000313" key="2">
    <source>
        <dbReference type="Proteomes" id="UP000887575"/>
    </source>
</evidence>
<name>A0AAF3ENN6_9BILA</name>
<reference evidence="3" key="1">
    <citation type="submission" date="2024-02" db="UniProtKB">
        <authorList>
            <consortium name="WormBaseParasite"/>
        </authorList>
    </citation>
    <scope>IDENTIFICATION</scope>
</reference>
<accession>A0AAF3ENN6</accession>
<keyword evidence="2" id="KW-1185">Reference proteome</keyword>
<dbReference type="WBParaSite" id="MBELARI_LOCUS15666">
    <property type="protein sequence ID" value="MBELARI_LOCUS15666"/>
    <property type="gene ID" value="MBELARI_LOCUS15666"/>
</dbReference>
<evidence type="ECO:0000256" key="1">
    <source>
        <dbReference type="SAM" id="MobiDB-lite"/>
    </source>
</evidence>
<organism evidence="2 3">
    <name type="scientific">Mesorhabditis belari</name>
    <dbReference type="NCBI Taxonomy" id="2138241"/>
    <lineage>
        <taxon>Eukaryota</taxon>
        <taxon>Metazoa</taxon>
        <taxon>Ecdysozoa</taxon>
        <taxon>Nematoda</taxon>
        <taxon>Chromadorea</taxon>
        <taxon>Rhabditida</taxon>
        <taxon>Rhabditina</taxon>
        <taxon>Rhabditomorpha</taxon>
        <taxon>Rhabditoidea</taxon>
        <taxon>Rhabditidae</taxon>
        <taxon>Mesorhabditinae</taxon>
        <taxon>Mesorhabditis</taxon>
    </lineage>
</organism>
<dbReference type="Proteomes" id="UP000887575">
    <property type="component" value="Unassembled WGS sequence"/>
</dbReference>
<feature type="region of interest" description="Disordered" evidence="1">
    <location>
        <begin position="1"/>
        <end position="21"/>
    </location>
</feature>
<protein>
    <submittedName>
        <fullName evidence="3">Uncharacterized protein</fullName>
    </submittedName>
</protein>
<sequence>MAPPMQQKLPGMEMKKSRDQRLVDQPKMQEEVVGHHMSTGEDVILKNGEPCLAKSGKIIPDKCVVYF</sequence>
<evidence type="ECO:0000313" key="3">
    <source>
        <dbReference type="WBParaSite" id="MBELARI_LOCUS15666"/>
    </source>
</evidence>
<dbReference type="AlphaFoldDB" id="A0AAF3ENN6"/>